<dbReference type="InterPro" id="IPR047817">
    <property type="entry name" value="ABC2_TM_bact-type"/>
</dbReference>
<feature type="transmembrane region" description="Helical" evidence="9">
    <location>
        <begin position="128"/>
        <end position="156"/>
    </location>
</feature>
<dbReference type="GO" id="GO:0015920">
    <property type="term" value="P:lipopolysaccharide transport"/>
    <property type="evidence" value="ECO:0007669"/>
    <property type="project" value="TreeGrafter"/>
</dbReference>
<dbReference type="InterPro" id="IPR013525">
    <property type="entry name" value="ABC2_TM"/>
</dbReference>
<dbReference type="EMBL" id="CP031093">
    <property type="protein sequence ID" value="QCF26739.1"/>
    <property type="molecule type" value="Genomic_DNA"/>
</dbReference>
<accession>A0A4P7XI35</accession>
<evidence type="ECO:0000256" key="9">
    <source>
        <dbReference type="RuleBase" id="RU361157"/>
    </source>
</evidence>
<feature type="transmembrane region" description="Helical" evidence="9">
    <location>
        <begin position="253"/>
        <end position="272"/>
    </location>
</feature>
<protein>
    <recommendedName>
        <fullName evidence="9">Transport permease protein</fullName>
    </recommendedName>
</protein>
<dbReference type="PROSITE" id="PS51012">
    <property type="entry name" value="ABC_TM2"/>
    <property type="match status" value="1"/>
</dbReference>
<evidence type="ECO:0000256" key="1">
    <source>
        <dbReference type="ARBA" id="ARBA00004429"/>
    </source>
</evidence>
<feature type="transmembrane region" description="Helical" evidence="9">
    <location>
        <begin position="88"/>
        <end position="107"/>
    </location>
</feature>
<evidence type="ECO:0000256" key="8">
    <source>
        <dbReference type="ARBA" id="ARBA00023136"/>
    </source>
</evidence>
<evidence type="ECO:0000259" key="10">
    <source>
        <dbReference type="PROSITE" id="PS51012"/>
    </source>
</evidence>
<evidence type="ECO:0000256" key="6">
    <source>
        <dbReference type="ARBA" id="ARBA00022692"/>
    </source>
</evidence>
<evidence type="ECO:0000256" key="5">
    <source>
        <dbReference type="ARBA" id="ARBA00022519"/>
    </source>
</evidence>
<gene>
    <name evidence="11" type="ORF">soil367_12805</name>
</gene>
<dbReference type="AlphaFoldDB" id="A0A4P7XI35"/>
<dbReference type="GO" id="GO:0140359">
    <property type="term" value="F:ABC-type transporter activity"/>
    <property type="evidence" value="ECO:0007669"/>
    <property type="project" value="InterPro"/>
</dbReference>
<name>A0A4P7XI35_9ALTE</name>
<keyword evidence="12" id="KW-1185">Reference proteome</keyword>
<comment type="similarity">
    <text evidence="2 9">Belongs to the ABC-2 integral membrane protein family.</text>
</comment>
<comment type="subcellular location">
    <subcellularLocation>
        <location evidence="1 9">Cell inner membrane</location>
        <topology evidence="1 9">Multi-pass membrane protein</topology>
    </subcellularLocation>
</comment>
<feature type="domain" description="ABC transmembrane type-2" evidence="10">
    <location>
        <begin position="55"/>
        <end position="275"/>
    </location>
</feature>
<keyword evidence="7 9" id="KW-1133">Transmembrane helix</keyword>
<dbReference type="OrthoDB" id="9786910at2"/>
<dbReference type="GO" id="GO:0005886">
    <property type="term" value="C:plasma membrane"/>
    <property type="evidence" value="ECO:0007669"/>
    <property type="project" value="UniProtKB-SubCell"/>
</dbReference>
<feature type="transmembrane region" description="Helical" evidence="9">
    <location>
        <begin position="162"/>
        <end position="185"/>
    </location>
</feature>
<dbReference type="RefSeq" id="WP_136549443.1">
    <property type="nucleotide sequence ID" value="NZ_CP031093.1"/>
</dbReference>
<keyword evidence="5" id="KW-0997">Cell inner membrane</keyword>
<dbReference type="Proteomes" id="UP000298049">
    <property type="component" value="Chromosome"/>
</dbReference>
<evidence type="ECO:0000256" key="7">
    <source>
        <dbReference type="ARBA" id="ARBA00022989"/>
    </source>
</evidence>
<evidence type="ECO:0000256" key="3">
    <source>
        <dbReference type="ARBA" id="ARBA00022448"/>
    </source>
</evidence>
<dbReference type="KEGG" id="hmi:soil367_12805"/>
<proteinExistence type="inferred from homology"/>
<sequence>MSKEPTRSAQDVPVIVIEPHTGWRSVDWRELREYKDLFFFLIWRNIKVRYAQSAIGVGWAVLQPLASMVVFTVIFGNLVGVETDGAPYGVFTFVALVPWTYFANSLTEGASSMVSNSGMISKIYFPRLIMPLAIIGARMVDFMISMVILGCLMLFSGILPNIGILMLPFLVLILTLSAAGLGLWLTALAIQYRDVSYGMTFGVQLLMYAGPVVYPASLIPERWQLLYALNPMVGVIEGFRAGLLGTRDMPWDFIAIGGLVSLLLFVSGTLYFRRKEHIFADVA</sequence>
<keyword evidence="3 9" id="KW-0813">Transport</keyword>
<organism evidence="11 12">
    <name type="scientific">Hydrocarboniclastica marina</name>
    <dbReference type="NCBI Taxonomy" id="2259620"/>
    <lineage>
        <taxon>Bacteria</taxon>
        <taxon>Pseudomonadati</taxon>
        <taxon>Pseudomonadota</taxon>
        <taxon>Gammaproteobacteria</taxon>
        <taxon>Alteromonadales</taxon>
        <taxon>Alteromonadaceae</taxon>
        <taxon>Hydrocarboniclastica</taxon>
    </lineage>
</organism>
<evidence type="ECO:0000256" key="2">
    <source>
        <dbReference type="ARBA" id="ARBA00007783"/>
    </source>
</evidence>
<feature type="transmembrane region" description="Helical" evidence="9">
    <location>
        <begin position="197"/>
        <end position="217"/>
    </location>
</feature>
<keyword evidence="8 9" id="KW-0472">Membrane</keyword>
<dbReference type="Pfam" id="PF01061">
    <property type="entry name" value="ABC2_membrane"/>
    <property type="match status" value="1"/>
</dbReference>
<evidence type="ECO:0000313" key="11">
    <source>
        <dbReference type="EMBL" id="QCF26739.1"/>
    </source>
</evidence>
<feature type="transmembrane region" description="Helical" evidence="9">
    <location>
        <begin position="54"/>
        <end position="76"/>
    </location>
</feature>
<keyword evidence="6 9" id="KW-0812">Transmembrane</keyword>
<reference evidence="11 12" key="1">
    <citation type="submission" date="2018-07" db="EMBL/GenBank/DDBJ databases">
        <title>Marsedoiliclastica nanhaica gen. nov. sp. nov., a novel marine hydrocarbonoclastic bacterium isolated from an in-situ enriched hydrocarbon-degrading consortium in deep-sea sediment.</title>
        <authorList>
            <person name="Dong C."/>
            <person name="Ma T."/>
            <person name="Liu R."/>
            <person name="Shao Z."/>
        </authorList>
    </citation>
    <scope>NUCLEOTIDE SEQUENCE [LARGE SCALE GENOMIC DNA]</scope>
    <source>
        <strain evidence="12">soil36-7</strain>
    </source>
</reference>
<dbReference type="PANTHER" id="PTHR30413:SF8">
    <property type="entry name" value="TRANSPORT PERMEASE PROTEIN"/>
    <property type="match status" value="1"/>
</dbReference>
<keyword evidence="4 9" id="KW-1003">Cell membrane</keyword>
<evidence type="ECO:0000256" key="4">
    <source>
        <dbReference type="ARBA" id="ARBA00022475"/>
    </source>
</evidence>
<evidence type="ECO:0000313" key="12">
    <source>
        <dbReference type="Proteomes" id="UP000298049"/>
    </source>
</evidence>
<dbReference type="PANTHER" id="PTHR30413">
    <property type="entry name" value="INNER MEMBRANE TRANSPORT PERMEASE"/>
    <property type="match status" value="1"/>
</dbReference>